<feature type="non-terminal residue" evidence="1">
    <location>
        <position position="1"/>
    </location>
</feature>
<accession>A0A0F9F5C7</accession>
<proteinExistence type="predicted"/>
<protein>
    <submittedName>
        <fullName evidence="1">Uncharacterized protein</fullName>
    </submittedName>
</protein>
<gene>
    <name evidence="1" type="ORF">LCGC14_2072330</name>
</gene>
<sequence length="44" mass="4745">VLKGSPADVAATQHGSGQARRFLWKGELNEHLGRRETVACPSLT</sequence>
<comment type="caution">
    <text evidence="1">The sequence shown here is derived from an EMBL/GenBank/DDBJ whole genome shotgun (WGS) entry which is preliminary data.</text>
</comment>
<evidence type="ECO:0000313" key="1">
    <source>
        <dbReference type="EMBL" id="KKL73696.1"/>
    </source>
</evidence>
<reference evidence="1" key="1">
    <citation type="journal article" date="2015" name="Nature">
        <title>Complex archaea that bridge the gap between prokaryotes and eukaryotes.</title>
        <authorList>
            <person name="Spang A."/>
            <person name="Saw J.H."/>
            <person name="Jorgensen S.L."/>
            <person name="Zaremba-Niedzwiedzka K."/>
            <person name="Martijn J."/>
            <person name="Lind A.E."/>
            <person name="van Eijk R."/>
            <person name="Schleper C."/>
            <person name="Guy L."/>
            <person name="Ettema T.J."/>
        </authorList>
    </citation>
    <scope>NUCLEOTIDE SEQUENCE</scope>
</reference>
<organism evidence="1">
    <name type="scientific">marine sediment metagenome</name>
    <dbReference type="NCBI Taxonomy" id="412755"/>
    <lineage>
        <taxon>unclassified sequences</taxon>
        <taxon>metagenomes</taxon>
        <taxon>ecological metagenomes</taxon>
    </lineage>
</organism>
<dbReference type="EMBL" id="LAZR01024882">
    <property type="protein sequence ID" value="KKL73696.1"/>
    <property type="molecule type" value="Genomic_DNA"/>
</dbReference>
<dbReference type="AlphaFoldDB" id="A0A0F9F5C7"/>
<name>A0A0F9F5C7_9ZZZZ</name>